<name>A0AAU9TUG8_EUPED</name>
<gene>
    <name evidence="1" type="ORF">EEDITHA_LOCUS7156</name>
</gene>
<keyword evidence="2" id="KW-1185">Reference proteome</keyword>
<sequence length="74" mass="7967">MTKGGHSVRFTSAPDVGYSSTVLRNGVPGKLSSLKGLSNSTSCLVMFSTRSQKLLKATLSLWRSSRSPGRPLWP</sequence>
<organism evidence="1 2">
    <name type="scientific">Euphydryas editha</name>
    <name type="common">Edith's checkerspot</name>
    <dbReference type="NCBI Taxonomy" id="104508"/>
    <lineage>
        <taxon>Eukaryota</taxon>
        <taxon>Metazoa</taxon>
        <taxon>Ecdysozoa</taxon>
        <taxon>Arthropoda</taxon>
        <taxon>Hexapoda</taxon>
        <taxon>Insecta</taxon>
        <taxon>Pterygota</taxon>
        <taxon>Neoptera</taxon>
        <taxon>Endopterygota</taxon>
        <taxon>Lepidoptera</taxon>
        <taxon>Glossata</taxon>
        <taxon>Ditrysia</taxon>
        <taxon>Papilionoidea</taxon>
        <taxon>Nymphalidae</taxon>
        <taxon>Nymphalinae</taxon>
        <taxon>Euphydryas</taxon>
    </lineage>
</organism>
<evidence type="ECO:0000313" key="2">
    <source>
        <dbReference type="Proteomes" id="UP001153954"/>
    </source>
</evidence>
<comment type="caution">
    <text evidence="1">The sequence shown here is derived from an EMBL/GenBank/DDBJ whole genome shotgun (WGS) entry which is preliminary data.</text>
</comment>
<proteinExistence type="predicted"/>
<reference evidence="1" key="1">
    <citation type="submission" date="2022-03" db="EMBL/GenBank/DDBJ databases">
        <authorList>
            <person name="Tunstrom K."/>
        </authorList>
    </citation>
    <scope>NUCLEOTIDE SEQUENCE</scope>
</reference>
<protein>
    <submittedName>
        <fullName evidence="1">Uncharacterized protein</fullName>
    </submittedName>
</protein>
<evidence type="ECO:0000313" key="1">
    <source>
        <dbReference type="EMBL" id="CAH2091279.1"/>
    </source>
</evidence>
<accession>A0AAU9TUG8</accession>
<dbReference type="AlphaFoldDB" id="A0AAU9TUG8"/>
<dbReference type="EMBL" id="CAKOGL010000010">
    <property type="protein sequence ID" value="CAH2091279.1"/>
    <property type="molecule type" value="Genomic_DNA"/>
</dbReference>
<dbReference type="Proteomes" id="UP001153954">
    <property type="component" value="Unassembled WGS sequence"/>
</dbReference>